<dbReference type="InterPro" id="IPR004265">
    <property type="entry name" value="Dirigent"/>
</dbReference>
<dbReference type="AlphaFoldDB" id="A0AAQ3WKB2"/>
<dbReference type="Gene3D" id="2.40.480.10">
    <property type="entry name" value="Allene oxide cyclase-like"/>
    <property type="match status" value="1"/>
</dbReference>
<evidence type="ECO:0000313" key="6">
    <source>
        <dbReference type="Proteomes" id="UP001341281"/>
    </source>
</evidence>
<feature type="non-terminal residue" evidence="5">
    <location>
        <position position="1"/>
    </location>
</feature>
<dbReference type="InterPro" id="IPR044859">
    <property type="entry name" value="Allene_oxi_cyc_Dirigent"/>
</dbReference>
<reference evidence="5 6" key="1">
    <citation type="submission" date="2024-02" db="EMBL/GenBank/DDBJ databases">
        <title>High-quality chromosome-scale genome assembly of Pensacola bahiagrass (Paspalum notatum Flugge var. saurae).</title>
        <authorList>
            <person name="Vega J.M."/>
            <person name="Podio M."/>
            <person name="Orjuela J."/>
            <person name="Siena L.A."/>
            <person name="Pessino S.C."/>
            <person name="Combes M.C."/>
            <person name="Mariac C."/>
            <person name="Albertini E."/>
            <person name="Pupilli F."/>
            <person name="Ortiz J.P.A."/>
            <person name="Leblanc O."/>
        </authorList>
    </citation>
    <scope>NUCLEOTIDE SEQUENCE [LARGE SCALE GENOMIC DNA]</scope>
    <source>
        <strain evidence="5">R1</strain>
        <tissue evidence="5">Leaf</tissue>
    </source>
</reference>
<keyword evidence="6" id="KW-1185">Reference proteome</keyword>
<dbReference type="GO" id="GO:0009699">
    <property type="term" value="P:phenylpropanoid biosynthetic process"/>
    <property type="evidence" value="ECO:0007669"/>
    <property type="project" value="UniProtKB-ARBA"/>
</dbReference>
<dbReference type="Proteomes" id="UP001341281">
    <property type="component" value="Chromosome 03"/>
</dbReference>
<feature type="chain" id="PRO_5042669959" description="Dirigent protein" evidence="4">
    <location>
        <begin position="24"/>
        <end position="180"/>
    </location>
</feature>
<evidence type="ECO:0000256" key="4">
    <source>
        <dbReference type="RuleBase" id="RU363099"/>
    </source>
</evidence>
<evidence type="ECO:0000313" key="5">
    <source>
        <dbReference type="EMBL" id="WVZ64541.1"/>
    </source>
</evidence>
<gene>
    <name evidence="5" type="ORF">U9M48_014041</name>
</gene>
<dbReference type="GO" id="GO:0048046">
    <property type="term" value="C:apoplast"/>
    <property type="evidence" value="ECO:0007669"/>
    <property type="project" value="UniProtKB-SubCell"/>
</dbReference>
<evidence type="ECO:0000256" key="3">
    <source>
        <dbReference type="ARBA" id="ARBA00022525"/>
    </source>
</evidence>
<comment type="similarity">
    <text evidence="1 4">Belongs to the plant dirigent protein family.</text>
</comment>
<protein>
    <recommendedName>
        <fullName evidence="4">Dirigent protein</fullName>
    </recommendedName>
</protein>
<organism evidence="5 6">
    <name type="scientific">Paspalum notatum var. saurae</name>
    <dbReference type="NCBI Taxonomy" id="547442"/>
    <lineage>
        <taxon>Eukaryota</taxon>
        <taxon>Viridiplantae</taxon>
        <taxon>Streptophyta</taxon>
        <taxon>Embryophyta</taxon>
        <taxon>Tracheophyta</taxon>
        <taxon>Spermatophyta</taxon>
        <taxon>Magnoliopsida</taxon>
        <taxon>Liliopsida</taxon>
        <taxon>Poales</taxon>
        <taxon>Poaceae</taxon>
        <taxon>PACMAD clade</taxon>
        <taxon>Panicoideae</taxon>
        <taxon>Andropogonodae</taxon>
        <taxon>Paspaleae</taxon>
        <taxon>Paspalinae</taxon>
        <taxon>Paspalum</taxon>
    </lineage>
</organism>
<name>A0AAQ3WKB2_PASNO</name>
<comment type="subunit">
    <text evidence="2 4">Homodimer.</text>
</comment>
<keyword evidence="3 4" id="KW-0964">Secreted</keyword>
<accession>A0AAQ3WKB2</accession>
<comment type="subcellular location">
    <subcellularLocation>
        <location evidence="4">Secreted</location>
        <location evidence="4">Extracellular space</location>
        <location evidence="4">Apoplast</location>
    </subcellularLocation>
</comment>
<evidence type="ECO:0000256" key="1">
    <source>
        <dbReference type="ARBA" id="ARBA00010746"/>
    </source>
</evidence>
<sequence>MATAPRSSSFLFLVLLLPSLVLGFSTPDSLVGPLCDCPQPNEARFQLVLHQYPAWPNDPIPNEVNSVITTQPNNFGGLLVDDWFMTDPNGNYLGRAQGFHIQAGQSTTSASWYFAHNFVFQSGGYAGSTLHVVGIYPSPSGQWSINGGTGVFTNAHGTIWFSASRGAGASGTEGIYALNI</sequence>
<dbReference type="Pfam" id="PF03018">
    <property type="entry name" value="Dirigent"/>
    <property type="match status" value="1"/>
</dbReference>
<keyword evidence="4" id="KW-0052">Apoplast</keyword>
<keyword evidence="4" id="KW-0732">Signal</keyword>
<dbReference type="EMBL" id="CP144747">
    <property type="protein sequence ID" value="WVZ64541.1"/>
    <property type="molecule type" value="Genomic_DNA"/>
</dbReference>
<evidence type="ECO:0000256" key="2">
    <source>
        <dbReference type="ARBA" id="ARBA00011738"/>
    </source>
</evidence>
<comment type="function">
    <text evidence="4">Dirigent proteins impart stereoselectivity on the phenoxy radical-coupling reaction, yielding optically active lignans from two molecules of coniferyl alcohol in the biosynthesis of lignans, flavonolignans, and alkaloids and thus plays a central role in plant secondary metabolism.</text>
</comment>
<proteinExistence type="inferred from homology"/>
<dbReference type="PANTHER" id="PTHR21495">
    <property type="entry name" value="NUCLEOPORIN-RELATED"/>
    <property type="match status" value="1"/>
</dbReference>
<feature type="signal peptide" evidence="4">
    <location>
        <begin position="1"/>
        <end position="23"/>
    </location>
</feature>